<dbReference type="Proteomes" id="UP000183832">
    <property type="component" value="Unassembled WGS sequence"/>
</dbReference>
<dbReference type="AlphaFoldDB" id="A0A1J1J2G8"/>
<evidence type="ECO:0000313" key="3">
    <source>
        <dbReference type="Proteomes" id="UP000183832"/>
    </source>
</evidence>
<accession>A0A1J1J2G8</accession>
<evidence type="ECO:0000256" key="1">
    <source>
        <dbReference type="SAM" id="SignalP"/>
    </source>
</evidence>
<proteinExistence type="predicted"/>
<keyword evidence="3" id="KW-1185">Reference proteome</keyword>
<reference evidence="2 3" key="1">
    <citation type="submission" date="2015-04" db="EMBL/GenBank/DDBJ databases">
        <authorList>
            <person name="Syromyatnikov M.Y."/>
            <person name="Popov V.N."/>
        </authorList>
    </citation>
    <scope>NUCLEOTIDE SEQUENCE [LARGE SCALE GENOMIC DNA]</scope>
</reference>
<evidence type="ECO:0000313" key="2">
    <source>
        <dbReference type="EMBL" id="CRL06154.1"/>
    </source>
</evidence>
<feature type="signal peptide" evidence="1">
    <location>
        <begin position="1"/>
        <end position="19"/>
    </location>
</feature>
<feature type="chain" id="PRO_5012859669" evidence="1">
    <location>
        <begin position="20"/>
        <end position="105"/>
    </location>
</feature>
<dbReference type="EMBL" id="CVRI01000066">
    <property type="protein sequence ID" value="CRL06154.1"/>
    <property type="molecule type" value="Genomic_DNA"/>
</dbReference>
<dbReference type="OrthoDB" id="5135415at2759"/>
<name>A0A1J1J2G8_9DIPT</name>
<sequence>MKSFIPLFVLLLISHKLEAQNCPPGRTPGIINVCRHPRARDCIGVGSGNTCENLGVGSFDSGFTSGLYQCTIYSGLGCRGDSEKVDKVGPNKFRLNPRSILCPCV</sequence>
<protein>
    <submittedName>
        <fullName evidence="2">CLUMA_CG019305, isoform A</fullName>
    </submittedName>
</protein>
<organism evidence="2 3">
    <name type="scientific">Clunio marinus</name>
    <dbReference type="NCBI Taxonomy" id="568069"/>
    <lineage>
        <taxon>Eukaryota</taxon>
        <taxon>Metazoa</taxon>
        <taxon>Ecdysozoa</taxon>
        <taxon>Arthropoda</taxon>
        <taxon>Hexapoda</taxon>
        <taxon>Insecta</taxon>
        <taxon>Pterygota</taxon>
        <taxon>Neoptera</taxon>
        <taxon>Endopterygota</taxon>
        <taxon>Diptera</taxon>
        <taxon>Nematocera</taxon>
        <taxon>Chironomoidea</taxon>
        <taxon>Chironomidae</taxon>
        <taxon>Clunio</taxon>
    </lineage>
</organism>
<gene>
    <name evidence="2" type="ORF">CLUMA_CG019305</name>
</gene>
<keyword evidence="1" id="KW-0732">Signal</keyword>